<dbReference type="InterPro" id="IPR006121">
    <property type="entry name" value="HMA_dom"/>
</dbReference>
<evidence type="ECO:0000313" key="4">
    <source>
        <dbReference type="Proteomes" id="UP000776629"/>
    </source>
</evidence>
<evidence type="ECO:0000313" key="3">
    <source>
        <dbReference type="EMBL" id="MBM6754836.1"/>
    </source>
</evidence>
<dbReference type="Gene3D" id="3.30.70.100">
    <property type="match status" value="1"/>
</dbReference>
<name>A0ABS2ERZ3_9LACO</name>
<organism evidence="3 4">
    <name type="scientific">Limosilactobacillus alvi</name>
    <dbReference type="NCBI Taxonomy" id="990412"/>
    <lineage>
        <taxon>Bacteria</taxon>
        <taxon>Bacillati</taxon>
        <taxon>Bacillota</taxon>
        <taxon>Bacilli</taxon>
        <taxon>Lactobacillales</taxon>
        <taxon>Lactobacillaceae</taxon>
        <taxon>Limosilactobacillus</taxon>
    </lineage>
</organism>
<keyword evidence="4" id="KW-1185">Reference proteome</keyword>
<keyword evidence="1" id="KW-0479">Metal-binding</keyword>
<feature type="domain" description="HMA" evidence="2">
    <location>
        <begin position="3"/>
        <end position="68"/>
    </location>
</feature>
<comment type="caution">
    <text evidence="3">The sequence shown here is derived from an EMBL/GenBank/DDBJ whole genome shotgun (WGS) entry which is preliminary data.</text>
</comment>
<dbReference type="Proteomes" id="UP000776629">
    <property type="component" value="Unassembled WGS sequence"/>
</dbReference>
<sequence length="76" mass="8345">MMQKITMAVDQLTCPSCLTKIQTALDQQTTVTSSKVLFNAGKVKLTATDDANPNEFKKIVEQLGYPVTNLKVKELA</sequence>
<protein>
    <submittedName>
        <fullName evidence="3">Heavy-metal-associated domain-containing protein</fullName>
    </submittedName>
</protein>
<dbReference type="Pfam" id="PF00403">
    <property type="entry name" value="HMA"/>
    <property type="match status" value="1"/>
</dbReference>
<evidence type="ECO:0000259" key="2">
    <source>
        <dbReference type="PROSITE" id="PS50846"/>
    </source>
</evidence>
<gene>
    <name evidence="3" type="ORF">H5993_08735</name>
</gene>
<dbReference type="PROSITE" id="PS01047">
    <property type="entry name" value="HMA_1"/>
    <property type="match status" value="1"/>
</dbReference>
<accession>A0ABS2ERZ3</accession>
<dbReference type="SUPFAM" id="SSF55008">
    <property type="entry name" value="HMA, heavy metal-associated domain"/>
    <property type="match status" value="1"/>
</dbReference>
<reference evidence="3 4" key="1">
    <citation type="journal article" date="2021" name="Sci. Rep.">
        <title>The distribution of antibiotic resistance genes in chicken gut microbiota commensals.</title>
        <authorList>
            <person name="Juricova H."/>
            <person name="Matiasovicova J."/>
            <person name="Kubasova T."/>
            <person name="Cejkova D."/>
            <person name="Rychlik I."/>
        </authorList>
    </citation>
    <scope>NUCLEOTIDE SEQUENCE [LARGE SCALE GENOMIC DNA]</scope>
    <source>
        <strain evidence="3 4">An810</strain>
    </source>
</reference>
<dbReference type="EMBL" id="JACJJQ010000059">
    <property type="protein sequence ID" value="MBM6754836.1"/>
    <property type="molecule type" value="Genomic_DNA"/>
</dbReference>
<proteinExistence type="predicted"/>
<dbReference type="InterPro" id="IPR017969">
    <property type="entry name" value="Heavy-metal-associated_CS"/>
</dbReference>
<dbReference type="InterPro" id="IPR036163">
    <property type="entry name" value="HMA_dom_sf"/>
</dbReference>
<evidence type="ECO:0000256" key="1">
    <source>
        <dbReference type="ARBA" id="ARBA00022723"/>
    </source>
</evidence>
<dbReference type="PROSITE" id="PS50846">
    <property type="entry name" value="HMA_2"/>
    <property type="match status" value="1"/>
</dbReference>